<evidence type="ECO:0000256" key="11">
    <source>
        <dbReference type="ARBA" id="ARBA00022737"/>
    </source>
</evidence>
<accession>A0A7J8FD73</accession>
<feature type="compositionally biased region" description="Basic and acidic residues" evidence="18">
    <location>
        <begin position="605"/>
        <end position="626"/>
    </location>
</feature>
<evidence type="ECO:0000256" key="3">
    <source>
        <dbReference type="ARBA" id="ARBA00004496"/>
    </source>
</evidence>
<feature type="compositionally biased region" description="Polar residues" evidence="18">
    <location>
        <begin position="1458"/>
        <end position="1469"/>
    </location>
</feature>
<dbReference type="Gene3D" id="1.10.1410.10">
    <property type="match status" value="2"/>
</dbReference>
<keyword evidence="9" id="KW-0548">Nucleotidyltransferase</keyword>
<feature type="compositionally biased region" description="Basic and acidic residues" evidence="18">
    <location>
        <begin position="829"/>
        <end position="838"/>
    </location>
</feature>
<keyword evidence="7" id="KW-0597">Phosphoprotein</keyword>
<dbReference type="FunFam" id="3.30.460.10:FF:000005">
    <property type="entry name" value="terminal uridylyltransferase 4 isoform X1"/>
    <property type="match status" value="1"/>
</dbReference>
<comment type="similarity">
    <text evidence="4">Belongs to the DNA polymerase type-B-like family.</text>
</comment>
<feature type="domain" description="CCHC-type" evidence="19">
    <location>
        <begin position="1316"/>
        <end position="1331"/>
    </location>
</feature>
<dbReference type="SUPFAM" id="SSF81631">
    <property type="entry name" value="PAP/OAS1 substrate-binding domain"/>
    <property type="match status" value="2"/>
</dbReference>
<evidence type="ECO:0000256" key="12">
    <source>
        <dbReference type="ARBA" id="ARBA00022771"/>
    </source>
</evidence>
<evidence type="ECO:0000256" key="7">
    <source>
        <dbReference type="ARBA" id="ARBA00022553"/>
    </source>
</evidence>
<dbReference type="InterPro" id="IPR036875">
    <property type="entry name" value="Znf_CCHC_sf"/>
</dbReference>
<feature type="compositionally biased region" description="Low complexity" evidence="18">
    <location>
        <begin position="240"/>
        <end position="255"/>
    </location>
</feature>
<feature type="region of interest" description="Disordered" evidence="18">
    <location>
        <begin position="1"/>
        <end position="65"/>
    </location>
</feature>
<dbReference type="Gene3D" id="4.10.60.10">
    <property type="entry name" value="Zinc finger, CCHC-type"/>
    <property type="match status" value="1"/>
</dbReference>
<evidence type="ECO:0000256" key="16">
    <source>
        <dbReference type="ARBA" id="ARBA00049105"/>
    </source>
</evidence>
<dbReference type="GO" id="GO:0008270">
    <property type="term" value="F:zinc ion binding"/>
    <property type="evidence" value="ECO:0007669"/>
    <property type="project" value="UniProtKB-KW"/>
</dbReference>
<dbReference type="GO" id="GO:0061157">
    <property type="term" value="P:mRNA destabilization"/>
    <property type="evidence" value="ECO:0007669"/>
    <property type="project" value="UniProtKB-ARBA"/>
</dbReference>
<feature type="region of interest" description="Disordered" evidence="18">
    <location>
        <begin position="79"/>
        <end position="297"/>
    </location>
</feature>
<evidence type="ECO:0000256" key="15">
    <source>
        <dbReference type="ARBA" id="ARBA00023211"/>
    </source>
</evidence>
<dbReference type="PROSITE" id="PS50158">
    <property type="entry name" value="ZF_CCHC"/>
    <property type="match status" value="3"/>
</dbReference>
<dbReference type="EMBL" id="JACASF010000012">
    <property type="protein sequence ID" value="KAF6445511.1"/>
    <property type="molecule type" value="Genomic_DNA"/>
</dbReference>
<evidence type="ECO:0000256" key="13">
    <source>
        <dbReference type="ARBA" id="ARBA00022833"/>
    </source>
</evidence>
<feature type="domain" description="CCHC-type" evidence="19">
    <location>
        <begin position="936"/>
        <end position="951"/>
    </location>
</feature>
<dbReference type="CDD" id="cd05402">
    <property type="entry name" value="NT_PAP_TUTase"/>
    <property type="match status" value="2"/>
</dbReference>
<dbReference type="SUPFAM" id="SSF57756">
    <property type="entry name" value="Retrovirus zinc finger-like domains"/>
    <property type="match status" value="2"/>
</dbReference>
<evidence type="ECO:0000256" key="2">
    <source>
        <dbReference type="ARBA" id="ARBA00001946"/>
    </source>
</evidence>
<comment type="catalytic activity">
    <reaction evidence="16">
        <text>RNA(n) + UTP = RNA(n)-3'-uridine ribonucleotide + diphosphate</text>
        <dbReference type="Rhea" id="RHEA:14785"/>
        <dbReference type="Rhea" id="RHEA-COMP:14527"/>
        <dbReference type="Rhea" id="RHEA-COMP:17348"/>
        <dbReference type="ChEBI" id="CHEBI:33019"/>
        <dbReference type="ChEBI" id="CHEBI:46398"/>
        <dbReference type="ChEBI" id="CHEBI:140395"/>
        <dbReference type="ChEBI" id="CHEBI:173116"/>
        <dbReference type="EC" id="2.7.7.52"/>
    </reaction>
</comment>
<dbReference type="GO" id="GO:0005829">
    <property type="term" value="C:cytosol"/>
    <property type="evidence" value="ECO:0007669"/>
    <property type="project" value="UniProtKB-ARBA"/>
</dbReference>
<dbReference type="InterPro" id="IPR054708">
    <property type="entry name" value="MTPAP-like_central"/>
</dbReference>
<evidence type="ECO:0000313" key="20">
    <source>
        <dbReference type="EMBL" id="KAF6445511.1"/>
    </source>
</evidence>
<feature type="compositionally biased region" description="Low complexity" evidence="18">
    <location>
        <begin position="819"/>
        <end position="828"/>
    </location>
</feature>
<keyword evidence="15" id="KW-0464">Manganese</keyword>
<keyword evidence="11" id="KW-0677">Repeat</keyword>
<evidence type="ECO:0000256" key="4">
    <source>
        <dbReference type="ARBA" id="ARBA00008593"/>
    </source>
</evidence>
<evidence type="ECO:0000256" key="5">
    <source>
        <dbReference type="ARBA" id="ARBA00012472"/>
    </source>
</evidence>
<dbReference type="SUPFAM" id="SSF81301">
    <property type="entry name" value="Nucleotidyltransferase"/>
    <property type="match status" value="2"/>
</dbReference>
<feature type="compositionally biased region" description="Low complexity" evidence="18">
    <location>
        <begin position="1475"/>
        <end position="1492"/>
    </location>
</feature>
<keyword evidence="8 20" id="KW-0808">Transferase</keyword>
<keyword evidence="10" id="KW-0479">Metal-binding</keyword>
<evidence type="ECO:0000256" key="10">
    <source>
        <dbReference type="ARBA" id="ARBA00022723"/>
    </source>
</evidence>
<dbReference type="GO" id="GO:0003676">
    <property type="term" value="F:nucleic acid binding"/>
    <property type="evidence" value="ECO:0007669"/>
    <property type="project" value="InterPro"/>
</dbReference>
<comment type="caution">
    <text evidence="20">The sequence shown here is derived from an EMBL/GenBank/DDBJ whole genome shotgun (WGS) entry which is preliminary data.</text>
</comment>
<keyword evidence="6" id="KW-0963">Cytoplasm</keyword>
<evidence type="ECO:0000256" key="1">
    <source>
        <dbReference type="ARBA" id="ARBA00001936"/>
    </source>
</evidence>
<dbReference type="CDD" id="cd22541">
    <property type="entry name" value="SP5_N"/>
    <property type="match status" value="1"/>
</dbReference>
<gene>
    <name evidence="20" type="ORF">HJG59_019018</name>
</gene>
<feature type="compositionally biased region" description="Polar residues" evidence="18">
    <location>
        <begin position="229"/>
        <end position="239"/>
    </location>
</feature>
<feature type="region of interest" description="Disordered" evidence="18">
    <location>
        <begin position="1418"/>
        <end position="1523"/>
    </location>
</feature>
<dbReference type="FunFam" id="1.10.1410.10:FF:000002">
    <property type="entry name" value="terminal uridylyltransferase 4 isoform X1"/>
    <property type="match status" value="1"/>
</dbReference>
<feature type="region of interest" description="Disordered" evidence="18">
    <location>
        <begin position="741"/>
        <end position="760"/>
    </location>
</feature>
<feature type="compositionally biased region" description="Low complexity" evidence="18">
    <location>
        <begin position="1418"/>
        <end position="1443"/>
    </location>
</feature>
<feature type="domain" description="CCHC-type" evidence="19">
    <location>
        <begin position="1375"/>
        <end position="1391"/>
    </location>
</feature>
<dbReference type="Pfam" id="PF19088">
    <property type="entry name" value="TUTase"/>
    <property type="match status" value="1"/>
</dbReference>
<feature type="region of interest" description="Disordered" evidence="18">
    <location>
        <begin position="818"/>
        <end position="838"/>
    </location>
</feature>
<sequence>MEESKTSKNENHEPKKNAWALSEESKTVKVITNQTLKARNDKSIKEIGTSSPNRNSSKKNKQNDICIGKTEIKSCKVNAANVPGPKDLGLVLRDQSHCKAKKSPNSPVRTEKLPVSQAKVEKASSLQAKAEKLPKSPNSPVKAEKAPSSQAAIAEKALSSQKKAEKAPSFQMKSEKVPSSPAEAEKVPTLLLKENMRQNELQQIRKKTPSSLTSLDKVNIGVEGEKSALENSPRSQKQQTSTDNTGDSDDSASGTEDISDDLSKMKNDDSNKENSSEMDYLENATVIDESTLTPEQRLGLKQAEERLERDHIFRLEKRSPEYTNCRYLCKLCLIHIENIQGAHKHIKEKRHKKNILEKQEESELRSLPPPSPAHLAALSVAVIELAKEQGITDDDLRVRQEIVEEMSKVITTFLPECSLRLYGSSLTKFALKSSDVNIDIKFPPKMNHPDLLIQVLGILKKSVLYIDVESDFHAKVPVVVCKDRKSGLLCRVSAGNDMACLTTDLLAALGKMEPVFIPLVLAFRYWAKLCYIDSQTDGGIPSYCFALMVMFFLQQRKPPLLPCLLGSWIEGFDPKRMDDFQLKGIIEEKFVKWEYNSSSATEKNSIAEENKAKADQPKDDTKKTETDNQSNAMKGKHGKSPLTLETPNQVSLGQLWLELLKFYTLDFALEEYVICVRLKEILTRENKNWPKRRIAIEDPFSVKRNVARSLNSQLVYEYVVERFRAAYRYFACPQRRAADKSTVDSMKKEKGKINSKKPVKSDNMASNCCIQLGESTEKINEERSQPDKCDEMKCTSQRCITKDDSLLVNELVLAGHGQESSSLSTSKGSELEPKSIKKQDDLAPSETCLKKELSQCNCIDYKSSDPNESVDTDCRSNLVTESSHQIVCSDTSATSCNCKATEDASDLDDDNHPTQEFHYVFDKFILTSGKPPTIVCSICKKDGHSKNDCPEDFRKIDLKPLPPMTNRFREILDLVCKRCFDELSPPFSEQHNREQILMGLEKFIQKEYDEKARLCLFGSSKNGFGFRDSDLDICMTLEGHENAEKLNCKEIIENLAKILKRHPGLRNILPITTAKVPIVKFEHRRSGLEGDISLYNTLAQHNTRMLATYAAIDPRVQYLGYTMKVFAKRCDIGDASRGSLSSYAYILMVLYFLQQRKPPVIPVLQEIFDGKQIPQRMVDGWNAFFFDKTEELKKRLPSLGKNTETLGELWLGLLRFYTEEFDFKEYVISIRQKKLLTTFEKQWTSKCIAIEDPFDLNHNLGAGVSRKMTNFIMKAFINGRKLFGTPFYPLIGREVEYFFDSRVLTDGELAPNDRCCRVCGKIGHYMKDCPKRRRVKKKDSEEEKEGNEEEKDSRDLLDPRDLHDTRDFRDPRDLRCFICGDAGHVRRECPEVKLARQRNSSVAAAQLVRNLVNAQQVASSSQQQGDQSIRTRQSSECSDSPSYSPQPQPFPQNSSQSAAITQPPSQPGSQPKLGPPQQGAQPPHQPAARPVAIPSSSHDGHWPRTVAPNSLVNNGAVGNSEPGFPGLNPPIPWEHAPRPHFPLVPASWPYGLHQNFMHQGNARFQPNKPFYTQDRCATRRCRERCPHPPRGNVSE</sequence>
<evidence type="ECO:0000256" key="14">
    <source>
        <dbReference type="ARBA" id="ARBA00022842"/>
    </source>
</evidence>
<feature type="region of interest" description="Disordered" evidence="18">
    <location>
        <begin position="604"/>
        <end position="644"/>
    </location>
</feature>
<dbReference type="Proteomes" id="UP000550707">
    <property type="component" value="Unassembled WGS sequence"/>
</dbReference>
<feature type="compositionally biased region" description="Basic and acidic residues" evidence="18">
    <location>
        <begin position="1"/>
        <end position="16"/>
    </location>
</feature>
<name>A0A7J8FD73_MOLMO</name>
<dbReference type="Pfam" id="PF00098">
    <property type="entry name" value="zf-CCHC"/>
    <property type="match status" value="2"/>
</dbReference>
<dbReference type="EC" id="2.7.7.52" evidence="5"/>
<feature type="region of interest" description="Disordered" evidence="18">
    <location>
        <begin position="1333"/>
        <end position="1365"/>
    </location>
</feature>
<comment type="subcellular location">
    <subcellularLocation>
        <location evidence="3">Cytoplasm</location>
    </subcellularLocation>
</comment>
<dbReference type="GO" id="GO:0050265">
    <property type="term" value="F:RNA uridylyltransferase activity"/>
    <property type="evidence" value="ECO:0007669"/>
    <property type="project" value="UniProtKB-EC"/>
</dbReference>
<dbReference type="PANTHER" id="PTHR12271:SF49">
    <property type="entry name" value="TERMINAL URIDYLYLTRANSFERASE 4"/>
    <property type="match status" value="1"/>
</dbReference>
<dbReference type="GO" id="GO:0005634">
    <property type="term" value="C:nucleus"/>
    <property type="evidence" value="ECO:0007669"/>
    <property type="project" value="UniProtKB-ARBA"/>
</dbReference>
<proteinExistence type="inferred from homology"/>
<dbReference type="Pfam" id="PF03828">
    <property type="entry name" value="PAP_assoc"/>
    <property type="match status" value="2"/>
</dbReference>
<evidence type="ECO:0000259" key="19">
    <source>
        <dbReference type="PROSITE" id="PS50158"/>
    </source>
</evidence>
<dbReference type="InterPro" id="IPR043519">
    <property type="entry name" value="NT_sf"/>
</dbReference>
<feature type="compositionally biased region" description="Polar residues" evidence="18">
    <location>
        <begin position="1507"/>
        <end position="1517"/>
    </location>
</feature>
<evidence type="ECO:0000256" key="9">
    <source>
        <dbReference type="ARBA" id="ARBA00022695"/>
    </source>
</evidence>
<organism evidence="20 21">
    <name type="scientific">Molossus molossus</name>
    <name type="common">Pallas' mastiff bat</name>
    <name type="synonym">Vespertilio molossus</name>
    <dbReference type="NCBI Taxonomy" id="27622"/>
    <lineage>
        <taxon>Eukaryota</taxon>
        <taxon>Metazoa</taxon>
        <taxon>Chordata</taxon>
        <taxon>Craniata</taxon>
        <taxon>Vertebrata</taxon>
        <taxon>Euteleostomi</taxon>
        <taxon>Mammalia</taxon>
        <taxon>Eutheria</taxon>
        <taxon>Laurasiatheria</taxon>
        <taxon>Chiroptera</taxon>
        <taxon>Yangochiroptera</taxon>
        <taxon>Molossidae</taxon>
        <taxon>Molossus</taxon>
    </lineage>
</organism>
<feature type="compositionally biased region" description="Basic and acidic residues" evidence="18">
    <location>
        <begin position="261"/>
        <end position="275"/>
    </location>
</feature>
<dbReference type="InterPro" id="IPR045100">
    <property type="entry name" value="TUT4/7_NTP_transf"/>
</dbReference>
<evidence type="ECO:0000256" key="8">
    <source>
        <dbReference type="ARBA" id="ARBA00022679"/>
    </source>
</evidence>
<dbReference type="GO" id="GO:0031123">
    <property type="term" value="P:RNA 3'-end processing"/>
    <property type="evidence" value="ECO:0007669"/>
    <property type="project" value="TreeGrafter"/>
</dbReference>
<protein>
    <recommendedName>
        <fullName evidence="5">RNA uridylyltransferase</fullName>
        <ecNumber evidence="5">2.7.7.52</ecNumber>
    </recommendedName>
</protein>
<comment type="cofactor">
    <cofactor evidence="1">
        <name>Mn(2+)</name>
        <dbReference type="ChEBI" id="CHEBI:29035"/>
    </cofactor>
</comment>
<feature type="compositionally biased region" description="Basic and acidic residues" evidence="18">
    <location>
        <begin position="1351"/>
        <end position="1365"/>
    </location>
</feature>
<dbReference type="Gene3D" id="3.30.460.10">
    <property type="entry name" value="Beta Polymerase, domain 2"/>
    <property type="match status" value="2"/>
</dbReference>
<dbReference type="FunFam" id="1.10.1410.10:FF:000004">
    <property type="entry name" value="terminal uridylyltransferase 4 isoform X2"/>
    <property type="match status" value="1"/>
</dbReference>
<dbReference type="GO" id="GO:0010586">
    <property type="term" value="P:miRNA metabolic process"/>
    <property type="evidence" value="ECO:0007669"/>
    <property type="project" value="UniProtKB-ARBA"/>
</dbReference>
<dbReference type="PANTHER" id="PTHR12271">
    <property type="entry name" value="POLY A POLYMERASE CID PAP -RELATED"/>
    <property type="match status" value="1"/>
</dbReference>
<dbReference type="FunFam" id="3.30.460.10:FF:000013">
    <property type="entry name" value="terminal uridylyltransferase 4 isoform X1"/>
    <property type="match status" value="1"/>
</dbReference>
<dbReference type="Pfam" id="PF22600">
    <property type="entry name" value="MTPAP-like_central"/>
    <property type="match status" value="1"/>
</dbReference>
<evidence type="ECO:0000313" key="21">
    <source>
        <dbReference type="Proteomes" id="UP000550707"/>
    </source>
</evidence>
<reference evidence="20 21" key="1">
    <citation type="journal article" date="2020" name="Nature">
        <title>Six reference-quality genomes reveal evolution of bat adaptations.</title>
        <authorList>
            <person name="Jebb D."/>
            <person name="Huang Z."/>
            <person name="Pippel M."/>
            <person name="Hughes G.M."/>
            <person name="Lavrichenko K."/>
            <person name="Devanna P."/>
            <person name="Winkler S."/>
            <person name="Jermiin L.S."/>
            <person name="Skirmuntt E.C."/>
            <person name="Katzourakis A."/>
            <person name="Burkitt-Gray L."/>
            <person name="Ray D.A."/>
            <person name="Sullivan K.A.M."/>
            <person name="Roscito J.G."/>
            <person name="Kirilenko B.M."/>
            <person name="Davalos L.M."/>
            <person name="Corthals A.P."/>
            <person name="Power M.L."/>
            <person name="Jones G."/>
            <person name="Ransome R.D."/>
            <person name="Dechmann D.K.N."/>
            <person name="Locatelli A.G."/>
            <person name="Puechmaille S.J."/>
            <person name="Fedrigo O."/>
            <person name="Jarvis E.D."/>
            <person name="Hiller M."/>
            <person name="Vernes S.C."/>
            <person name="Myers E.W."/>
            <person name="Teeling E.C."/>
        </authorList>
    </citation>
    <scope>NUCLEOTIDE SEQUENCE [LARGE SCALE GENOMIC DNA]</scope>
    <source>
        <strain evidence="20">MMolMol1</strain>
        <tissue evidence="20">Muscle</tissue>
    </source>
</reference>
<comment type="cofactor">
    <cofactor evidence="2">
        <name>Mg(2+)</name>
        <dbReference type="ChEBI" id="CHEBI:18420"/>
    </cofactor>
</comment>
<keyword evidence="21" id="KW-1185">Reference proteome</keyword>
<dbReference type="InterPro" id="IPR002058">
    <property type="entry name" value="PAP_assoc"/>
</dbReference>
<evidence type="ECO:0000256" key="18">
    <source>
        <dbReference type="SAM" id="MobiDB-lite"/>
    </source>
</evidence>
<dbReference type="InterPro" id="IPR001878">
    <property type="entry name" value="Znf_CCHC"/>
</dbReference>
<keyword evidence="13" id="KW-0862">Zinc</keyword>
<evidence type="ECO:0000256" key="17">
    <source>
        <dbReference type="PROSITE-ProRule" id="PRU00047"/>
    </source>
</evidence>
<feature type="compositionally biased region" description="Basic and acidic residues" evidence="18">
    <location>
        <begin position="741"/>
        <end position="752"/>
    </location>
</feature>
<keyword evidence="12 17" id="KW-0863">Zinc-finger</keyword>
<keyword evidence="14" id="KW-0460">Magnesium</keyword>
<evidence type="ECO:0000256" key="6">
    <source>
        <dbReference type="ARBA" id="ARBA00022490"/>
    </source>
</evidence>
<dbReference type="SMART" id="SM00343">
    <property type="entry name" value="ZnF_C2HC"/>
    <property type="match status" value="3"/>
</dbReference>